<dbReference type="PANTHER" id="PTHR44942:SF4">
    <property type="entry name" value="METHYLTRANSFERASE TYPE 11 DOMAIN-CONTAINING PROTEIN"/>
    <property type="match status" value="1"/>
</dbReference>
<evidence type="ECO:0000259" key="4">
    <source>
        <dbReference type="Pfam" id="PF08241"/>
    </source>
</evidence>
<dbReference type="InterPro" id="IPR051052">
    <property type="entry name" value="Diverse_substrate_MTase"/>
</dbReference>
<dbReference type="PANTHER" id="PTHR44942">
    <property type="entry name" value="METHYLTRANSF_11 DOMAIN-CONTAINING PROTEIN"/>
    <property type="match status" value="1"/>
</dbReference>
<comment type="caution">
    <text evidence="5">The sequence shown here is derived from an EMBL/GenBank/DDBJ whole genome shotgun (WGS) entry which is preliminary data.</text>
</comment>
<sequence>MSHTEQTERWTDTEAQWYADNYGDWPTTRMPLNAVEWHGDETVVDLGCGTGSSLRHLTTLCPSGRLIGIEPTPAMLAIARKQTDEAGLSDRIDYQAGAAEAIPVADRCVDTVLAFSTYHHWQDIDASLTEITRVLKPGGRLLLSEEPEILNMHGFTLAEIETRLNRAGMSIVGTQRLREAPAECDLIVAAWPA</sequence>
<keyword evidence="2" id="KW-0489">Methyltransferase</keyword>
<dbReference type="Gene3D" id="3.40.50.150">
    <property type="entry name" value="Vaccinia Virus protein VP39"/>
    <property type="match status" value="1"/>
</dbReference>
<organism evidence="5 6">
    <name type="scientific">Saccharospirillum salsuginis</name>
    <dbReference type="NCBI Taxonomy" id="418750"/>
    <lineage>
        <taxon>Bacteria</taxon>
        <taxon>Pseudomonadati</taxon>
        <taxon>Pseudomonadota</taxon>
        <taxon>Gammaproteobacteria</taxon>
        <taxon>Oceanospirillales</taxon>
        <taxon>Saccharospirillaceae</taxon>
        <taxon>Saccharospirillum</taxon>
    </lineage>
</organism>
<accession>A0A918K2U3</accession>
<keyword evidence="3" id="KW-0808">Transferase</keyword>
<dbReference type="CDD" id="cd02440">
    <property type="entry name" value="AdoMet_MTases"/>
    <property type="match status" value="1"/>
</dbReference>
<protein>
    <recommendedName>
        <fullName evidence="4">Methyltransferase type 11 domain-containing protein</fullName>
    </recommendedName>
</protein>
<reference evidence="5" key="2">
    <citation type="submission" date="2020-09" db="EMBL/GenBank/DDBJ databases">
        <authorList>
            <person name="Sun Q."/>
            <person name="Kim S."/>
        </authorList>
    </citation>
    <scope>NUCLEOTIDE SEQUENCE</scope>
    <source>
        <strain evidence="5">KCTC 22169</strain>
    </source>
</reference>
<dbReference type="EMBL" id="BMXR01000001">
    <property type="protein sequence ID" value="GGX40353.1"/>
    <property type="molecule type" value="Genomic_DNA"/>
</dbReference>
<dbReference type="InterPro" id="IPR013216">
    <property type="entry name" value="Methyltransf_11"/>
</dbReference>
<feature type="domain" description="Methyltransferase type 11" evidence="4">
    <location>
        <begin position="44"/>
        <end position="142"/>
    </location>
</feature>
<evidence type="ECO:0000256" key="1">
    <source>
        <dbReference type="ARBA" id="ARBA00008361"/>
    </source>
</evidence>
<reference evidence="5" key="1">
    <citation type="journal article" date="2014" name="Int. J. Syst. Evol. Microbiol.">
        <title>Complete genome sequence of Corynebacterium casei LMG S-19264T (=DSM 44701T), isolated from a smear-ripened cheese.</title>
        <authorList>
            <consortium name="US DOE Joint Genome Institute (JGI-PGF)"/>
            <person name="Walter F."/>
            <person name="Albersmeier A."/>
            <person name="Kalinowski J."/>
            <person name="Ruckert C."/>
        </authorList>
    </citation>
    <scope>NUCLEOTIDE SEQUENCE</scope>
    <source>
        <strain evidence="5">KCTC 22169</strain>
    </source>
</reference>
<evidence type="ECO:0000256" key="3">
    <source>
        <dbReference type="ARBA" id="ARBA00022679"/>
    </source>
</evidence>
<dbReference type="InterPro" id="IPR029063">
    <property type="entry name" value="SAM-dependent_MTases_sf"/>
</dbReference>
<evidence type="ECO:0000313" key="6">
    <source>
        <dbReference type="Proteomes" id="UP000626148"/>
    </source>
</evidence>
<comment type="similarity">
    <text evidence="1">Belongs to the methyltransferase superfamily.</text>
</comment>
<dbReference type="GO" id="GO:0008757">
    <property type="term" value="F:S-adenosylmethionine-dependent methyltransferase activity"/>
    <property type="evidence" value="ECO:0007669"/>
    <property type="project" value="InterPro"/>
</dbReference>
<evidence type="ECO:0000256" key="2">
    <source>
        <dbReference type="ARBA" id="ARBA00022603"/>
    </source>
</evidence>
<dbReference type="SUPFAM" id="SSF53335">
    <property type="entry name" value="S-adenosyl-L-methionine-dependent methyltransferases"/>
    <property type="match status" value="1"/>
</dbReference>
<dbReference type="Proteomes" id="UP000626148">
    <property type="component" value="Unassembled WGS sequence"/>
</dbReference>
<evidence type="ECO:0000313" key="5">
    <source>
        <dbReference type="EMBL" id="GGX40353.1"/>
    </source>
</evidence>
<proteinExistence type="inferred from homology"/>
<gene>
    <name evidence="5" type="ORF">GCM10007392_03820</name>
</gene>
<dbReference type="Pfam" id="PF08241">
    <property type="entry name" value="Methyltransf_11"/>
    <property type="match status" value="1"/>
</dbReference>
<dbReference type="AlphaFoldDB" id="A0A918K2U3"/>
<keyword evidence="6" id="KW-1185">Reference proteome</keyword>
<dbReference type="GO" id="GO:0032259">
    <property type="term" value="P:methylation"/>
    <property type="evidence" value="ECO:0007669"/>
    <property type="project" value="UniProtKB-KW"/>
</dbReference>
<name>A0A918K2U3_9GAMM</name>
<dbReference type="RefSeq" id="WP_189606795.1">
    <property type="nucleotide sequence ID" value="NZ_BMXR01000001.1"/>
</dbReference>